<dbReference type="RefSeq" id="WP_379139361.1">
    <property type="nucleotide sequence ID" value="NZ_JBHUEN010000003.1"/>
</dbReference>
<dbReference type="PANTHER" id="PTHR34309">
    <property type="entry name" value="SLR1406 PROTEIN"/>
    <property type="match status" value="1"/>
</dbReference>
<reference evidence="2" key="1">
    <citation type="journal article" date="2019" name="Int. J. Syst. Evol. Microbiol.">
        <title>The Global Catalogue of Microorganisms (GCM) 10K type strain sequencing project: providing services to taxonomists for standard genome sequencing and annotation.</title>
        <authorList>
            <consortium name="The Broad Institute Genomics Platform"/>
            <consortium name="The Broad Institute Genome Sequencing Center for Infectious Disease"/>
            <person name="Wu L."/>
            <person name="Ma J."/>
        </authorList>
    </citation>
    <scope>NUCLEOTIDE SEQUENCE [LARGE SCALE GENOMIC DNA]</scope>
    <source>
        <strain evidence="2">CCUG 56029</strain>
    </source>
</reference>
<dbReference type="EMBL" id="JBHUEN010000003">
    <property type="protein sequence ID" value="MFD1880225.1"/>
    <property type="molecule type" value="Genomic_DNA"/>
</dbReference>
<evidence type="ECO:0000313" key="1">
    <source>
        <dbReference type="EMBL" id="MFD1880225.1"/>
    </source>
</evidence>
<sequence>MITQLTSIASDTAFGLVGAVLAQAKSQGLNVAVCVVDVHGQVLGSARMDGASPPILEFATDKAFTAANMRRTTEGFAARMGSSPALTMGLASRPRLLVWGGGLPIVHEGKVVGGIGVSGATDAEDIACAQAALRAAGLGWEI</sequence>
<dbReference type="Gene3D" id="3.30.450.150">
    <property type="entry name" value="Haem-degrading domain"/>
    <property type="match status" value="1"/>
</dbReference>
<dbReference type="SUPFAM" id="SSF143744">
    <property type="entry name" value="GlcG-like"/>
    <property type="match status" value="1"/>
</dbReference>
<dbReference type="InterPro" id="IPR038084">
    <property type="entry name" value="PduO/GlcC-like_sf"/>
</dbReference>
<keyword evidence="2" id="KW-1185">Reference proteome</keyword>
<dbReference type="Proteomes" id="UP001597213">
    <property type="component" value="Unassembled WGS sequence"/>
</dbReference>
<comment type="caution">
    <text evidence="1">The sequence shown here is derived from an EMBL/GenBank/DDBJ whole genome shotgun (WGS) entry which is preliminary data.</text>
</comment>
<evidence type="ECO:0000313" key="2">
    <source>
        <dbReference type="Proteomes" id="UP001597213"/>
    </source>
</evidence>
<accession>A0ABW4R1X9</accession>
<gene>
    <name evidence="1" type="ORF">ACFSCT_00660</name>
</gene>
<proteinExistence type="predicted"/>
<organism evidence="1 2">
    <name type="scientific">Paracoccus pacificus</name>
    <dbReference type="NCBI Taxonomy" id="1463598"/>
    <lineage>
        <taxon>Bacteria</taxon>
        <taxon>Pseudomonadati</taxon>
        <taxon>Pseudomonadota</taxon>
        <taxon>Alphaproteobacteria</taxon>
        <taxon>Rhodobacterales</taxon>
        <taxon>Paracoccaceae</taxon>
        <taxon>Paracoccus</taxon>
    </lineage>
</organism>
<dbReference type="Pfam" id="PF03928">
    <property type="entry name" value="HbpS-like"/>
    <property type="match status" value="1"/>
</dbReference>
<name>A0ABW4R1X9_9RHOB</name>
<dbReference type="PANTHER" id="PTHR34309:SF1">
    <property type="entry name" value="PROTEIN GLCG"/>
    <property type="match status" value="1"/>
</dbReference>
<protein>
    <submittedName>
        <fullName evidence="1">Heme-binding protein</fullName>
    </submittedName>
</protein>
<dbReference type="InterPro" id="IPR005624">
    <property type="entry name" value="PduO/GlcC-like"/>
</dbReference>
<dbReference type="InterPro" id="IPR052517">
    <property type="entry name" value="GlcG_carb_metab_protein"/>
</dbReference>